<evidence type="ECO:0000256" key="7">
    <source>
        <dbReference type="ARBA" id="ARBA00022801"/>
    </source>
</evidence>
<evidence type="ECO:0000259" key="14">
    <source>
        <dbReference type="PROSITE" id="PS51192"/>
    </source>
</evidence>
<evidence type="ECO:0000313" key="17">
    <source>
        <dbReference type="Proteomes" id="UP000105860"/>
    </source>
</evidence>
<dbReference type="GeneID" id="41901611"/>
<dbReference type="Gene3D" id="3.40.50.300">
    <property type="entry name" value="P-loop containing nucleotide triphosphate hydrolases"/>
    <property type="match status" value="2"/>
</dbReference>
<dbReference type="RefSeq" id="YP_009702806.1">
    <property type="nucleotide sequence ID" value="NC_044945.1"/>
</dbReference>
<organismHost>
    <name type="scientific">Ornithodoros</name>
    <name type="common">relapsing fever ticks</name>
    <dbReference type="NCBI Taxonomy" id="6937"/>
</organismHost>
<gene>
    <name evidence="16" type="primary">BA71V-B962L</name>
</gene>
<dbReference type="CDD" id="cd17917">
    <property type="entry name" value="DEXHc_RHA-like"/>
    <property type="match status" value="1"/>
</dbReference>
<dbReference type="SUPFAM" id="SSF53335">
    <property type="entry name" value="S-adenosyl-L-methionine-dependent methyltransferases"/>
    <property type="match status" value="1"/>
</dbReference>
<organismHost>
    <name type="scientific">Ornithodoros moubata</name>
    <name type="common">Soft tick</name>
    <name type="synonym">Argasid tick</name>
    <dbReference type="NCBI Taxonomy" id="6938"/>
</organismHost>
<comment type="subcellular location">
    <subcellularLocation>
        <location evidence="2">Host membrane</location>
        <topology evidence="2">Single-pass membrane protein</topology>
    </subcellularLocation>
    <subcellularLocation>
        <location evidence="1">Virion</location>
    </subcellularLocation>
</comment>
<dbReference type="InterPro" id="IPR027417">
    <property type="entry name" value="P-loop_NTPase"/>
</dbReference>
<sequence>MGKPTLLEPGHLYNVPAEHKNDIPIHYIITWIKQRLPEFGGAIPTSLADRVLIIKSRTGSGKSTALPVHVFRILRNENTHSSQKYLGRSVICTQPRVLTAVTLAKDIGASTHYPDMILGQTVGYQTKPLTEKPNRGLIYATAGVLLAQLHTMTDDEIASRYAFMIIDEAHERALGIDLMLMYIKSMLERMLQRGSIGALRIPFVILTSATIDTYKYSTYFGIGKENIILVEGRQFGVETHWPLYNTNNYIKTACETALTIHKENIHDRPTEADILIFMPGMGEIRFLSMLLSHANMDLAKEKLPLMLILPIDSEAIAQENEAYLGLKAEIKDLWVKNPLTAKVEKPLRRVIVSTVVAETGLTIETLKYVIDPGWNRSVETYYPEWAGGLITRPAAQSRIEQRKGRVGRVFPGHFYPLYTKHVFEQIPAQQYPEIITEGPGAIFLNIVVETIKKNKEGVFKVQEIDMLDPPPTDALASALERAIVGGLLTRGEKGLQLTQLGDIASRFSFLSIEEARMCFSGYFWQAAISDIATILAVVSVVDKKLTNLLDSKQRNGAMLAEAVLAGIPPFLQNIDNAYSNIHLLLADDLLEGLFIFEGFQHAIIYFINNKVNNLAKHLREWCEKKMLKYSAMVQILARREDILNELAVVGLNPFHQWQNRLASANAETFLKRVCTLKQCFYEAYRLNCFCYDEQRLLYTGRNGIHFSYQDTVIKNPSCIVTPKMMLSPVSKQYMEWRLEPSFVSVLDGFVNVDINFLLPRQEIPNILGGGVEDEEEEPPLPIQAFLHKYVKTNFHFSGKSIKELKMKPHQTIKFSETTLINMIPDIPKNVVQTYLEISVCHQYSFKRLIYCETFYTDMDDVQQENSVELIGLPMAAHHLTMHDFNKLYQLLKPDGFLIVYDFHKSQEAFWLHSLQDALGHHTIRRDMDFHTISEWETIFKECGFTPMFNKQPSEHELFIVLKK</sequence>
<organism evidence="16 17">
    <name type="scientific">African swine fever virus</name>
    <name type="common">ASFV</name>
    <dbReference type="NCBI Taxonomy" id="10497"/>
    <lineage>
        <taxon>Viruses</taxon>
        <taxon>Varidnaviria</taxon>
        <taxon>Bamfordvirae</taxon>
        <taxon>Nucleocytoviricota</taxon>
        <taxon>Pokkesviricetes</taxon>
        <taxon>Asfuvirales</taxon>
        <taxon>Asfarviridae</taxon>
        <taxon>Asfivirus</taxon>
        <taxon>Asfivirus haemorrhagiae</taxon>
    </lineage>
</organism>
<comment type="catalytic activity">
    <reaction evidence="13">
        <text>ATP + H2O = ADP + phosphate + H(+)</text>
        <dbReference type="Rhea" id="RHEA:13065"/>
        <dbReference type="ChEBI" id="CHEBI:15377"/>
        <dbReference type="ChEBI" id="CHEBI:15378"/>
        <dbReference type="ChEBI" id="CHEBI:30616"/>
        <dbReference type="ChEBI" id="CHEBI:43474"/>
        <dbReference type="ChEBI" id="CHEBI:456216"/>
        <dbReference type="EC" id="3.6.4.13"/>
    </reaction>
</comment>
<evidence type="ECO:0000256" key="9">
    <source>
        <dbReference type="ARBA" id="ARBA00022840"/>
    </source>
</evidence>
<dbReference type="EC" id="3.6.4.13" evidence="4"/>
<evidence type="ECO:0000256" key="2">
    <source>
        <dbReference type="ARBA" id="ARBA00004379"/>
    </source>
</evidence>
<dbReference type="Gene3D" id="3.40.50.150">
    <property type="entry name" value="Vaccinia Virus protein VP39"/>
    <property type="match status" value="1"/>
</dbReference>
<evidence type="ECO:0000256" key="8">
    <source>
        <dbReference type="ARBA" id="ARBA00022806"/>
    </source>
</evidence>
<keyword evidence="12" id="KW-0472">Membrane</keyword>
<evidence type="ECO:0000256" key="4">
    <source>
        <dbReference type="ARBA" id="ARBA00012552"/>
    </source>
</evidence>
<comment type="similarity">
    <text evidence="3">Belongs to the DEAD box helicase family. DEAH subfamily.</text>
</comment>
<keyword evidence="7" id="KW-0378">Hydrolase</keyword>
<dbReference type="SUPFAM" id="SSF52540">
    <property type="entry name" value="P-loop containing nucleoside triphosphate hydrolases"/>
    <property type="match status" value="1"/>
</dbReference>
<dbReference type="Pfam" id="PF00270">
    <property type="entry name" value="DEAD"/>
    <property type="match status" value="1"/>
</dbReference>
<reference evidence="16 17" key="1">
    <citation type="journal article" date="2015" name="Virus Genes">
        <title>Comparative analysis of the complete genome sequences of Kenyan African swine fever virus isolates within p72 genotypes IX and X.</title>
        <authorList>
            <person name="Bishop R.P."/>
            <person name="Fleischauer C."/>
            <person name="de Villiers E.P."/>
            <person name="Okoth E.A."/>
            <person name="Arias M."/>
            <person name="Gallardo C."/>
            <person name="Upton C."/>
        </authorList>
    </citation>
    <scope>NUCLEOTIDE SEQUENCE [LARGE SCALE GENOMIC DNA]</scope>
    <source>
        <strain evidence="16">Ken05/Tk1</strain>
    </source>
</reference>
<evidence type="ECO:0000256" key="6">
    <source>
        <dbReference type="ARBA" id="ARBA00022741"/>
    </source>
</evidence>
<keyword evidence="8" id="KW-0347">Helicase</keyword>
<dbReference type="PROSITE" id="PS51194">
    <property type="entry name" value="HELICASE_CTER"/>
    <property type="match status" value="1"/>
</dbReference>
<dbReference type="GO" id="GO:0005524">
    <property type="term" value="F:ATP binding"/>
    <property type="evidence" value="ECO:0007669"/>
    <property type="project" value="UniProtKB-KW"/>
</dbReference>
<dbReference type="GO" id="GO:0016787">
    <property type="term" value="F:hydrolase activity"/>
    <property type="evidence" value="ECO:0007669"/>
    <property type="project" value="UniProtKB-KW"/>
</dbReference>
<keyword evidence="5" id="KW-0812">Transmembrane</keyword>
<dbReference type="SMART" id="SM00490">
    <property type="entry name" value="HELICc"/>
    <property type="match status" value="1"/>
</dbReference>
<dbReference type="InterPro" id="IPR014001">
    <property type="entry name" value="Helicase_ATP-bd"/>
</dbReference>
<organismHost>
    <name type="scientific">Phacochoerus africanus</name>
    <name type="common">Warthog</name>
    <dbReference type="NCBI Taxonomy" id="41426"/>
</organismHost>
<dbReference type="EMBL" id="KM111294">
    <property type="protein sequence ID" value="AJL34086.1"/>
    <property type="molecule type" value="Genomic_DNA"/>
</dbReference>
<dbReference type="PROSITE" id="PS51192">
    <property type="entry name" value="HELICASE_ATP_BIND_1"/>
    <property type="match status" value="1"/>
</dbReference>
<organismHost>
    <name type="scientific">Potamochoerus larvatus</name>
    <name type="common">Bushpig</name>
    <dbReference type="NCBI Taxonomy" id="273792"/>
</organismHost>
<dbReference type="PANTHER" id="PTHR18934">
    <property type="entry name" value="ATP-DEPENDENT RNA HELICASE"/>
    <property type="match status" value="1"/>
</dbReference>
<dbReference type="InterPro" id="IPR001650">
    <property type="entry name" value="Helicase_C-like"/>
</dbReference>
<dbReference type="GO" id="GO:0033644">
    <property type="term" value="C:host cell membrane"/>
    <property type="evidence" value="ECO:0007669"/>
    <property type="project" value="UniProtKB-SubCell"/>
</dbReference>
<feature type="domain" description="Helicase C-terminal" evidence="15">
    <location>
        <begin position="253"/>
        <end position="467"/>
    </location>
</feature>
<dbReference type="GO" id="GO:0003723">
    <property type="term" value="F:RNA binding"/>
    <property type="evidence" value="ECO:0007669"/>
    <property type="project" value="TreeGrafter"/>
</dbReference>
<keyword evidence="6" id="KW-0547">Nucleotide-binding</keyword>
<organismHost>
    <name type="scientific">Phacochoerus aethiopicus</name>
    <name type="common">Warthog</name>
    <dbReference type="NCBI Taxonomy" id="85517"/>
</organismHost>
<evidence type="ECO:0000256" key="13">
    <source>
        <dbReference type="ARBA" id="ARBA00047984"/>
    </source>
</evidence>
<evidence type="ECO:0000256" key="12">
    <source>
        <dbReference type="ARBA" id="ARBA00023136"/>
    </source>
</evidence>
<dbReference type="GO" id="GO:0003724">
    <property type="term" value="F:RNA helicase activity"/>
    <property type="evidence" value="ECO:0007669"/>
    <property type="project" value="UniProtKB-EC"/>
</dbReference>
<evidence type="ECO:0000256" key="5">
    <source>
        <dbReference type="ARBA" id="ARBA00022692"/>
    </source>
</evidence>
<evidence type="ECO:0000256" key="11">
    <source>
        <dbReference type="ARBA" id="ARBA00022989"/>
    </source>
</evidence>
<keyword evidence="9" id="KW-0067">ATP-binding</keyword>
<accession>A0A0C5B261</accession>
<evidence type="ECO:0000256" key="1">
    <source>
        <dbReference type="ARBA" id="ARBA00004328"/>
    </source>
</evidence>
<dbReference type="GO" id="GO:0044423">
    <property type="term" value="C:virion component"/>
    <property type="evidence" value="ECO:0007669"/>
    <property type="project" value="UniProtKB-KW"/>
</dbReference>
<dbReference type="InterPro" id="IPR002464">
    <property type="entry name" value="DNA/RNA_helicase_DEAH_CS"/>
</dbReference>
<proteinExistence type="inferred from homology"/>
<dbReference type="InterPro" id="IPR011545">
    <property type="entry name" value="DEAD/DEAH_box_helicase_dom"/>
</dbReference>
<dbReference type="Proteomes" id="UP000105860">
    <property type="component" value="Segment"/>
</dbReference>
<dbReference type="SMART" id="SM00487">
    <property type="entry name" value="DEXDc"/>
    <property type="match status" value="1"/>
</dbReference>
<keyword evidence="10" id="KW-0946">Virion</keyword>
<evidence type="ECO:0000259" key="15">
    <source>
        <dbReference type="PROSITE" id="PS51194"/>
    </source>
</evidence>
<evidence type="ECO:0000313" key="16">
    <source>
        <dbReference type="EMBL" id="AJL34086.1"/>
    </source>
</evidence>
<dbReference type="PANTHER" id="PTHR18934:SF91">
    <property type="entry name" value="PRE-MRNA-SPLICING FACTOR ATP-DEPENDENT RNA HELICASE PRP16"/>
    <property type="match status" value="1"/>
</dbReference>
<feature type="domain" description="Helicase ATP-binding" evidence="14">
    <location>
        <begin position="43"/>
        <end position="229"/>
    </location>
</feature>
<keyword evidence="11" id="KW-1133">Transmembrane helix</keyword>
<evidence type="ECO:0000256" key="3">
    <source>
        <dbReference type="ARBA" id="ARBA00008792"/>
    </source>
</evidence>
<evidence type="ECO:0000256" key="10">
    <source>
        <dbReference type="ARBA" id="ARBA00022844"/>
    </source>
</evidence>
<name>A0A0C5B261_ASF</name>
<protein>
    <recommendedName>
        <fullName evidence="4">RNA helicase</fullName>
        <ecNumber evidence="4">3.6.4.13</ecNumber>
    </recommendedName>
</protein>
<dbReference type="KEGG" id="vg:41901611"/>
<organismHost>
    <name type="scientific">Sus scrofa</name>
    <name type="common">Pig</name>
    <dbReference type="NCBI Taxonomy" id="9823"/>
</organismHost>
<dbReference type="PROSITE" id="PS00690">
    <property type="entry name" value="DEAH_ATP_HELICASE"/>
    <property type="match status" value="1"/>
</dbReference>
<dbReference type="InterPro" id="IPR029063">
    <property type="entry name" value="SAM-dependent_MTases_sf"/>
</dbReference>